<dbReference type="InterPro" id="IPR019111">
    <property type="entry name" value="PRESA_N"/>
</dbReference>
<dbReference type="Gene3D" id="6.10.280.180">
    <property type="entry name" value="Plasmodium RESA, N-terminal helical domain"/>
    <property type="match status" value="1"/>
</dbReference>
<reference evidence="3" key="1">
    <citation type="submission" date="2015-04" db="EMBL/GenBank/DDBJ databases">
        <authorList>
            <consortium name="Pathogen Informatics"/>
        </authorList>
    </citation>
    <scope>NUCLEOTIDE SEQUENCE [LARGE SCALE GENOMIC DNA]</scope>
    <source>
        <strain evidence="3">8A</strain>
    </source>
</reference>
<dbReference type="EMBL" id="CVMV01000088">
    <property type="protein sequence ID" value="CRG97163.1"/>
    <property type="molecule type" value="Genomic_DNA"/>
</dbReference>
<keyword evidence="1" id="KW-0812">Transmembrane</keyword>
<organism evidence="3 4">
    <name type="scientific">Plasmodium gallinaceum</name>
    <dbReference type="NCBI Taxonomy" id="5849"/>
    <lineage>
        <taxon>Eukaryota</taxon>
        <taxon>Sar</taxon>
        <taxon>Alveolata</taxon>
        <taxon>Apicomplexa</taxon>
        <taxon>Aconoidasida</taxon>
        <taxon>Haemosporida</taxon>
        <taxon>Plasmodiidae</taxon>
        <taxon>Plasmodium</taxon>
        <taxon>Plasmodium (Haemamoeba)</taxon>
    </lineage>
</organism>
<dbReference type="PANTHER" id="PTHR36193:SF23">
    <property type="entry name" value="PHISTB DOMAIN-CONTAINING RESA-LIKE PROTEIN 1"/>
    <property type="match status" value="1"/>
</dbReference>
<evidence type="ECO:0000256" key="1">
    <source>
        <dbReference type="SAM" id="Phobius"/>
    </source>
</evidence>
<dbReference type="PANTHER" id="PTHR36193">
    <property type="entry name" value="PHISTB DOMAIN-CONTAINING RESA-LIKE PROTEIN 1"/>
    <property type="match status" value="1"/>
</dbReference>
<evidence type="ECO:0000313" key="4">
    <source>
        <dbReference type="Proteomes" id="UP000220797"/>
    </source>
</evidence>
<dbReference type="Pfam" id="PF09687">
    <property type="entry name" value="PRESAN"/>
    <property type="match status" value="1"/>
</dbReference>
<comment type="caution">
    <text evidence="3">The sequence shown here is derived from an EMBL/GenBank/DDBJ whole genome shotgun (WGS) entry which is preliminary data.</text>
</comment>
<feature type="domain" description="Plasmodium RESA N-terminal" evidence="2">
    <location>
        <begin position="198"/>
        <end position="320"/>
    </location>
</feature>
<keyword evidence="1" id="KW-0472">Membrane</keyword>
<dbReference type="OMA" id="ESNCANP"/>
<dbReference type="OrthoDB" id="384212at2759"/>
<dbReference type="VEuPathDB" id="PlasmoDB:PGAL8A_00474200"/>
<dbReference type="AlphaFoldDB" id="A0A1J1GX70"/>
<dbReference type="Proteomes" id="UP000220797">
    <property type="component" value="Unassembled WGS sequence"/>
</dbReference>
<gene>
    <name evidence="3" type="ORF">PGAL8A_00474200</name>
</gene>
<name>A0A1J1GX70_PLAGA</name>
<dbReference type="InterPro" id="IPR044885">
    <property type="entry name" value="PRESA_N_sf"/>
</dbReference>
<dbReference type="GeneID" id="39733275"/>
<accession>A0A1J1GX70</accession>
<feature type="transmembrane region" description="Helical" evidence="1">
    <location>
        <begin position="42"/>
        <end position="63"/>
    </location>
</feature>
<evidence type="ECO:0000313" key="3">
    <source>
        <dbReference type="EMBL" id="CRG97163.1"/>
    </source>
</evidence>
<protein>
    <recommendedName>
        <fullName evidence="2">Plasmodium RESA N-terminal domain-containing protein</fullName>
    </recommendedName>
</protein>
<sequence>MRHSNTINFILQRRFLVSSNASISNLDVSSFNRGKKNFQKRIFSNFLFSKLFILYFFSVLYLFSLHICVSKDNAFSELQLNKVYNRKLAEHIPEKGEDSKQKKTNFDINEDEKLQSNYRSSIKSELNQSDKHNHEVMSESKKKQILEESDRIEKKNDNVHAKMDKREMNDEMGKQKIQNEGCAISLGKRSSELNYQMCEDEIIERIQNLDNNPSIEDIYILWWQVRGDQRNNFLEIIEYLKYIFYSLTNKYNFEECFIKKEWNKWYHGVLSDLINMETIDNKNFYSIYKKETWTREKFKDFIDKNILVWKNHKMSTKKKWENILTDDFINEEKKRADNSQQG</sequence>
<dbReference type="RefSeq" id="XP_028529966.1">
    <property type="nucleotide sequence ID" value="XM_028673522.1"/>
</dbReference>
<keyword evidence="4" id="KW-1185">Reference proteome</keyword>
<evidence type="ECO:0000259" key="2">
    <source>
        <dbReference type="Pfam" id="PF09687"/>
    </source>
</evidence>
<dbReference type="InterPro" id="IPR006526">
    <property type="entry name" value="Export_prot_PHISTa/b/c"/>
</dbReference>
<dbReference type="NCBIfam" id="TIGR01639">
    <property type="entry name" value="P_fal_TIGR01639"/>
    <property type="match status" value="1"/>
</dbReference>
<proteinExistence type="predicted"/>
<keyword evidence="1" id="KW-1133">Transmembrane helix</keyword>